<reference evidence="1" key="1">
    <citation type="submission" date="2023-01" db="EMBL/GenBank/DDBJ databases">
        <title>Genome assembly of the deep-sea coral Lophelia pertusa.</title>
        <authorList>
            <person name="Herrera S."/>
            <person name="Cordes E."/>
        </authorList>
    </citation>
    <scope>NUCLEOTIDE SEQUENCE</scope>
    <source>
        <strain evidence="1">USNM1676648</strain>
        <tissue evidence="1">Polyp</tissue>
    </source>
</reference>
<comment type="caution">
    <text evidence="1">The sequence shown here is derived from an EMBL/GenBank/DDBJ whole genome shotgun (WGS) entry which is preliminary data.</text>
</comment>
<gene>
    <name evidence="1" type="ORF">OS493_012848</name>
</gene>
<organism evidence="1 2">
    <name type="scientific">Desmophyllum pertusum</name>
    <dbReference type="NCBI Taxonomy" id="174260"/>
    <lineage>
        <taxon>Eukaryota</taxon>
        <taxon>Metazoa</taxon>
        <taxon>Cnidaria</taxon>
        <taxon>Anthozoa</taxon>
        <taxon>Hexacorallia</taxon>
        <taxon>Scleractinia</taxon>
        <taxon>Caryophylliina</taxon>
        <taxon>Caryophylliidae</taxon>
        <taxon>Desmophyllum</taxon>
    </lineage>
</organism>
<dbReference type="OrthoDB" id="5948481at2759"/>
<proteinExistence type="predicted"/>
<sequence length="131" mass="15165">MQRRVCTNTSHVSMEVEEDSTESKSEACSLWKEIAIITRDSEFEKDEEHLIDIFDVKCKEWGFLLLEMFGTSLGTGDYGHLIIEHVPILFRSHRSLHHLSNQGFEAAHKLQRQLLVRVPMTSKRDSVYSES</sequence>
<protein>
    <submittedName>
        <fullName evidence="1">Uncharacterized protein</fullName>
    </submittedName>
</protein>
<dbReference type="AlphaFoldDB" id="A0A9X0CTV7"/>
<dbReference type="Proteomes" id="UP001163046">
    <property type="component" value="Unassembled WGS sequence"/>
</dbReference>
<dbReference type="EMBL" id="MU826831">
    <property type="protein sequence ID" value="KAJ7373259.1"/>
    <property type="molecule type" value="Genomic_DNA"/>
</dbReference>
<evidence type="ECO:0000313" key="1">
    <source>
        <dbReference type="EMBL" id="KAJ7373259.1"/>
    </source>
</evidence>
<name>A0A9X0CTV7_9CNID</name>
<keyword evidence="2" id="KW-1185">Reference proteome</keyword>
<accession>A0A9X0CTV7</accession>
<evidence type="ECO:0000313" key="2">
    <source>
        <dbReference type="Proteomes" id="UP001163046"/>
    </source>
</evidence>